<sequence>MAVEDRVAFACMYLSDSKLSDYLERLTLKLIEEGNLAGILLTGTSKEGLDLLQRYVDLTGDVQSVSVLAVRAFSVELIKDQKVLEWLESYRSLLDGWRLWNQRAQFDVALGACNPADKPPQQVFLSCNFCGKSVSMYMQGLSRSRGPFGRLGGTSNKHKISSCPNCRKPLPRCAICLINMGTASGFLAQQRPFSEERIGDALVPAGTSGNKEKKLSEFSSWFTWCQTCRHGGHAMHMAQWFKLHAECPVTGCTCRCMLLDAVVRLGSVSISGKNNI</sequence>
<gene>
    <name evidence="2" type="ORF">J437_LFUL002663</name>
</gene>
<reference evidence="2" key="2">
    <citation type="submission" date="2017-10" db="EMBL/GenBank/DDBJ databases">
        <title>Ladona fulva Genome sequencing and assembly.</title>
        <authorList>
            <person name="Murali S."/>
            <person name="Richards S."/>
            <person name="Bandaranaike D."/>
            <person name="Bellair M."/>
            <person name="Blankenburg K."/>
            <person name="Chao H."/>
            <person name="Dinh H."/>
            <person name="Doddapaneni H."/>
            <person name="Dugan-Rocha S."/>
            <person name="Elkadiri S."/>
            <person name="Gnanaolivu R."/>
            <person name="Hernandez B."/>
            <person name="Skinner E."/>
            <person name="Javaid M."/>
            <person name="Lee S."/>
            <person name="Li M."/>
            <person name="Ming W."/>
            <person name="Munidasa M."/>
            <person name="Muniz J."/>
            <person name="Nguyen L."/>
            <person name="Hughes D."/>
            <person name="Osuji N."/>
            <person name="Pu L.-L."/>
            <person name="Puazo M."/>
            <person name="Qu C."/>
            <person name="Quiroz J."/>
            <person name="Raj R."/>
            <person name="Weissenberger G."/>
            <person name="Xin Y."/>
            <person name="Zou X."/>
            <person name="Han Y."/>
            <person name="Worley K."/>
            <person name="Muzny D."/>
            <person name="Gibbs R."/>
        </authorList>
    </citation>
    <scope>NUCLEOTIDE SEQUENCE</scope>
    <source>
        <strain evidence="2">Sampled in the wild</strain>
    </source>
</reference>
<accession>A0A8K0JX12</accession>
<protein>
    <recommendedName>
        <fullName evidence="1">GATOR2 complex protein MIO zinc-ribbon like domain-containing protein</fullName>
    </recommendedName>
</protein>
<dbReference type="GO" id="GO:0005737">
    <property type="term" value="C:cytoplasm"/>
    <property type="evidence" value="ECO:0007669"/>
    <property type="project" value="TreeGrafter"/>
</dbReference>
<reference evidence="2" key="1">
    <citation type="submission" date="2013-04" db="EMBL/GenBank/DDBJ databases">
        <authorList>
            <person name="Qu J."/>
            <person name="Murali S.C."/>
            <person name="Bandaranaike D."/>
            <person name="Bellair M."/>
            <person name="Blankenburg K."/>
            <person name="Chao H."/>
            <person name="Dinh H."/>
            <person name="Doddapaneni H."/>
            <person name="Downs B."/>
            <person name="Dugan-Rocha S."/>
            <person name="Elkadiri S."/>
            <person name="Gnanaolivu R.D."/>
            <person name="Hernandez B."/>
            <person name="Javaid M."/>
            <person name="Jayaseelan J.C."/>
            <person name="Lee S."/>
            <person name="Li M."/>
            <person name="Ming W."/>
            <person name="Munidasa M."/>
            <person name="Muniz J."/>
            <person name="Nguyen L."/>
            <person name="Ongeri F."/>
            <person name="Osuji N."/>
            <person name="Pu L.-L."/>
            <person name="Puazo M."/>
            <person name="Qu C."/>
            <person name="Quiroz J."/>
            <person name="Raj R."/>
            <person name="Weissenberger G."/>
            <person name="Xin Y."/>
            <person name="Zou X."/>
            <person name="Han Y."/>
            <person name="Richards S."/>
            <person name="Worley K."/>
            <person name="Muzny D."/>
            <person name="Gibbs R."/>
        </authorList>
    </citation>
    <scope>NUCLEOTIDE SEQUENCE</scope>
    <source>
        <strain evidence="2">Sampled in the wild</strain>
    </source>
</reference>
<name>A0A8K0JX12_LADFU</name>
<dbReference type="InterPro" id="IPR037593">
    <property type="entry name" value="MIOS/Sea4"/>
</dbReference>
<evidence type="ECO:0000313" key="2">
    <source>
        <dbReference type="EMBL" id="KAG8224207.1"/>
    </source>
</evidence>
<evidence type="ECO:0000259" key="1">
    <source>
        <dbReference type="Pfam" id="PF17034"/>
    </source>
</evidence>
<dbReference type="OrthoDB" id="341486at2759"/>
<keyword evidence="3" id="KW-1185">Reference proteome</keyword>
<dbReference type="PANTHER" id="PTHR16453:SF9">
    <property type="entry name" value="GATOR COMPLEX PROTEIN MIOS"/>
    <property type="match status" value="1"/>
</dbReference>
<dbReference type="GO" id="GO:0034198">
    <property type="term" value="P:cellular response to amino acid starvation"/>
    <property type="evidence" value="ECO:0007669"/>
    <property type="project" value="TreeGrafter"/>
</dbReference>
<dbReference type="CDD" id="cd16691">
    <property type="entry name" value="mRING-H2-C3H3C2_Mio"/>
    <property type="match status" value="1"/>
</dbReference>
<dbReference type="Pfam" id="PF17034">
    <property type="entry name" value="zinc_ribbon_16"/>
    <property type="match status" value="1"/>
</dbReference>
<evidence type="ECO:0000313" key="3">
    <source>
        <dbReference type="Proteomes" id="UP000792457"/>
    </source>
</evidence>
<dbReference type="GO" id="GO:1904263">
    <property type="term" value="P:positive regulation of TORC1 signaling"/>
    <property type="evidence" value="ECO:0007669"/>
    <property type="project" value="TreeGrafter"/>
</dbReference>
<organism evidence="2 3">
    <name type="scientific">Ladona fulva</name>
    <name type="common">Scarce chaser dragonfly</name>
    <name type="synonym">Libellula fulva</name>
    <dbReference type="NCBI Taxonomy" id="123851"/>
    <lineage>
        <taxon>Eukaryota</taxon>
        <taxon>Metazoa</taxon>
        <taxon>Ecdysozoa</taxon>
        <taxon>Arthropoda</taxon>
        <taxon>Hexapoda</taxon>
        <taxon>Insecta</taxon>
        <taxon>Pterygota</taxon>
        <taxon>Palaeoptera</taxon>
        <taxon>Odonata</taxon>
        <taxon>Epiprocta</taxon>
        <taxon>Anisoptera</taxon>
        <taxon>Libelluloidea</taxon>
        <taxon>Libellulidae</taxon>
        <taxon>Ladona</taxon>
    </lineage>
</organism>
<dbReference type="Proteomes" id="UP000792457">
    <property type="component" value="Unassembled WGS sequence"/>
</dbReference>
<dbReference type="AlphaFoldDB" id="A0A8K0JX12"/>
<dbReference type="EMBL" id="KZ308188">
    <property type="protein sequence ID" value="KAG8224207.1"/>
    <property type="molecule type" value="Genomic_DNA"/>
</dbReference>
<proteinExistence type="predicted"/>
<feature type="domain" description="GATOR2 complex protein MIO zinc-ribbon like" evidence="1">
    <location>
        <begin position="127"/>
        <end position="257"/>
    </location>
</feature>
<dbReference type="InterPro" id="IPR031488">
    <property type="entry name" value="Zn_ribbon_mio"/>
</dbReference>
<dbReference type="PANTHER" id="PTHR16453">
    <property type="entry name" value="WD40 DOMAIN-CONTAINING PROTEIN MIO FAMILY MEMBER"/>
    <property type="match status" value="1"/>
</dbReference>
<comment type="caution">
    <text evidence="2">The sequence shown here is derived from an EMBL/GenBank/DDBJ whole genome shotgun (WGS) entry which is preliminary data.</text>
</comment>